<dbReference type="NCBIfam" id="NF004160">
    <property type="entry name" value="PRK05627.1-3"/>
    <property type="match status" value="1"/>
</dbReference>
<dbReference type="InterPro" id="IPR023465">
    <property type="entry name" value="Riboflavin_kinase_dom_sf"/>
</dbReference>
<dbReference type="GO" id="GO:0005524">
    <property type="term" value="F:ATP binding"/>
    <property type="evidence" value="ECO:0007669"/>
    <property type="project" value="UniProtKB-UniRule"/>
</dbReference>
<dbReference type="AlphaFoldDB" id="A0A853ERW5"/>
<evidence type="ECO:0000256" key="2">
    <source>
        <dbReference type="ARBA" id="ARBA00004726"/>
    </source>
</evidence>
<evidence type="ECO:0000256" key="6">
    <source>
        <dbReference type="ARBA" id="ARBA00022679"/>
    </source>
</evidence>
<proteinExistence type="inferred from homology"/>
<keyword evidence="5 15" id="KW-0288">FMN</keyword>
<dbReference type="EC" id="2.7.1.26" evidence="15"/>
<dbReference type="GO" id="GO:0008531">
    <property type="term" value="F:riboflavin kinase activity"/>
    <property type="evidence" value="ECO:0007669"/>
    <property type="project" value="UniProtKB-UniRule"/>
</dbReference>
<dbReference type="SMART" id="SM00904">
    <property type="entry name" value="Flavokinase"/>
    <property type="match status" value="1"/>
</dbReference>
<keyword evidence="10 15" id="KW-0274">FAD</keyword>
<dbReference type="UniPathway" id="UPA00277">
    <property type="reaction ID" value="UER00407"/>
</dbReference>
<evidence type="ECO:0000256" key="3">
    <source>
        <dbReference type="ARBA" id="ARBA00005201"/>
    </source>
</evidence>
<comment type="catalytic activity">
    <reaction evidence="13 15">
        <text>riboflavin + ATP = FMN + ADP + H(+)</text>
        <dbReference type="Rhea" id="RHEA:14357"/>
        <dbReference type="ChEBI" id="CHEBI:15378"/>
        <dbReference type="ChEBI" id="CHEBI:30616"/>
        <dbReference type="ChEBI" id="CHEBI:57986"/>
        <dbReference type="ChEBI" id="CHEBI:58210"/>
        <dbReference type="ChEBI" id="CHEBI:456216"/>
        <dbReference type="EC" id="2.7.1.26"/>
    </reaction>
</comment>
<evidence type="ECO:0000256" key="9">
    <source>
        <dbReference type="ARBA" id="ARBA00022777"/>
    </source>
</evidence>
<dbReference type="InterPro" id="IPR015864">
    <property type="entry name" value="FAD_synthase"/>
</dbReference>
<dbReference type="Gene3D" id="2.40.30.30">
    <property type="entry name" value="Riboflavin kinase-like"/>
    <property type="match status" value="1"/>
</dbReference>
<comment type="pathway">
    <text evidence="2 15">Cofactor biosynthesis; FAD biosynthesis; FAD from FMN: step 1/1.</text>
</comment>
<reference evidence="18 19" key="1">
    <citation type="submission" date="2020-07" db="EMBL/GenBank/DDBJ databases">
        <title>MOT database genomes.</title>
        <authorList>
            <person name="Joseph S."/>
            <person name="Aduse-Opoku J."/>
            <person name="Hashim A."/>
            <person name="Wade W."/>
            <person name="Curtis M."/>
        </authorList>
    </citation>
    <scope>NUCLEOTIDE SEQUENCE [LARGE SCALE GENOMIC DNA]</scope>
    <source>
        <strain evidence="18 19">DSM 100099</strain>
    </source>
</reference>
<dbReference type="Pfam" id="PF01687">
    <property type="entry name" value="Flavokinase"/>
    <property type="match status" value="1"/>
</dbReference>
<keyword evidence="19" id="KW-1185">Reference proteome</keyword>
<dbReference type="UniPathway" id="UPA00276">
    <property type="reaction ID" value="UER00406"/>
</dbReference>
<dbReference type="GO" id="GO:0006747">
    <property type="term" value="P:FAD biosynthetic process"/>
    <property type="evidence" value="ECO:0007669"/>
    <property type="project" value="UniProtKB-UniRule"/>
</dbReference>
<evidence type="ECO:0000256" key="13">
    <source>
        <dbReference type="ARBA" id="ARBA00047880"/>
    </source>
</evidence>
<comment type="similarity">
    <text evidence="15">Belongs to the ribF family.</text>
</comment>
<organism evidence="18 19">
    <name type="scientific">Sanguibacter inulinus</name>
    <dbReference type="NCBI Taxonomy" id="60922"/>
    <lineage>
        <taxon>Bacteria</taxon>
        <taxon>Bacillati</taxon>
        <taxon>Actinomycetota</taxon>
        <taxon>Actinomycetes</taxon>
        <taxon>Micrococcales</taxon>
        <taxon>Sanguibacteraceae</taxon>
        <taxon>Sanguibacter</taxon>
    </lineage>
</organism>
<keyword evidence="9 15" id="KW-0418">Kinase</keyword>
<dbReference type="GO" id="GO:0009231">
    <property type="term" value="P:riboflavin biosynthetic process"/>
    <property type="evidence" value="ECO:0007669"/>
    <property type="project" value="InterPro"/>
</dbReference>
<dbReference type="GO" id="GO:0003919">
    <property type="term" value="F:FMN adenylyltransferase activity"/>
    <property type="evidence" value="ECO:0007669"/>
    <property type="project" value="UniProtKB-UniRule"/>
</dbReference>
<keyword evidence="4 15" id="KW-0285">Flavoprotein</keyword>
<accession>A0A853ERW5</accession>
<evidence type="ECO:0000256" key="4">
    <source>
        <dbReference type="ARBA" id="ARBA00022630"/>
    </source>
</evidence>
<dbReference type="InterPro" id="IPR023468">
    <property type="entry name" value="Riboflavin_kinase"/>
</dbReference>
<evidence type="ECO:0000313" key="19">
    <source>
        <dbReference type="Proteomes" id="UP000561011"/>
    </source>
</evidence>
<dbReference type="Pfam" id="PF06574">
    <property type="entry name" value="FAD_syn"/>
    <property type="match status" value="1"/>
</dbReference>
<evidence type="ECO:0000256" key="10">
    <source>
        <dbReference type="ARBA" id="ARBA00022827"/>
    </source>
</evidence>
<evidence type="ECO:0000256" key="1">
    <source>
        <dbReference type="ARBA" id="ARBA00002121"/>
    </source>
</evidence>
<feature type="compositionally biased region" description="Low complexity" evidence="16">
    <location>
        <begin position="322"/>
        <end position="336"/>
    </location>
</feature>
<dbReference type="FunFam" id="2.40.30.30:FF:000003">
    <property type="entry name" value="Riboflavin biosynthesis protein"/>
    <property type="match status" value="1"/>
</dbReference>
<dbReference type="InterPro" id="IPR015865">
    <property type="entry name" value="Riboflavin_kinase_bac/euk"/>
</dbReference>
<dbReference type="GO" id="GO:0009398">
    <property type="term" value="P:FMN biosynthetic process"/>
    <property type="evidence" value="ECO:0007669"/>
    <property type="project" value="UniProtKB-UniRule"/>
</dbReference>
<keyword evidence="6 15" id="KW-0808">Transferase</keyword>
<keyword evidence="8 15" id="KW-0547">Nucleotide-binding</keyword>
<dbReference type="NCBIfam" id="TIGR00083">
    <property type="entry name" value="ribF"/>
    <property type="match status" value="1"/>
</dbReference>
<comment type="catalytic activity">
    <reaction evidence="14 15">
        <text>FMN + ATP + H(+) = FAD + diphosphate</text>
        <dbReference type="Rhea" id="RHEA:17237"/>
        <dbReference type="ChEBI" id="CHEBI:15378"/>
        <dbReference type="ChEBI" id="CHEBI:30616"/>
        <dbReference type="ChEBI" id="CHEBI:33019"/>
        <dbReference type="ChEBI" id="CHEBI:57692"/>
        <dbReference type="ChEBI" id="CHEBI:58210"/>
        <dbReference type="EC" id="2.7.7.2"/>
    </reaction>
</comment>
<evidence type="ECO:0000256" key="5">
    <source>
        <dbReference type="ARBA" id="ARBA00022643"/>
    </source>
</evidence>
<dbReference type="PIRSF" id="PIRSF004491">
    <property type="entry name" value="FAD_Synth"/>
    <property type="match status" value="1"/>
</dbReference>
<dbReference type="Gene3D" id="3.40.50.620">
    <property type="entry name" value="HUPs"/>
    <property type="match status" value="1"/>
</dbReference>
<dbReference type="FunFam" id="3.40.50.620:FF:000021">
    <property type="entry name" value="Riboflavin biosynthesis protein"/>
    <property type="match status" value="1"/>
</dbReference>
<gene>
    <name evidence="18" type="ORF">HZZ10_06770</name>
</gene>
<evidence type="ECO:0000313" key="18">
    <source>
        <dbReference type="EMBL" id="NYS93230.1"/>
    </source>
</evidence>
<feature type="region of interest" description="Disordered" evidence="16">
    <location>
        <begin position="314"/>
        <end position="336"/>
    </location>
</feature>
<protein>
    <recommendedName>
        <fullName evidence="15">Riboflavin biosynthesis protein</fullName>
    </recommendedName>
    <domain>
        <recommendedName>
            <fullName evidence="15">Riboflavin kinase</fullName>
            <ecNumber evidence="15">2.7.1.26</ecNumber>
        </recommendedName>
        <alternativeName>
            <fullName evidence="15">Flavokinase</fullName>
        </alternativeName>
    </domain>
    <domain>
        <recommendedName>
            <fullName evidence="15">FMN adenylyltransferase</fullName>
            <ecNumber evidence="15">2.7.7.2</ecNumber>
        </recommendedName>
        <alternativeName>
            <fullName evidence="15">FAD pyrophosphorylase</fullName>
        </alternativeName>
        <alternativeName>
            <fullName evidence="15">FAD synthase</fullName>
        </alternativeName>
    </domain>
</protein>
<evidence type="ECO:0000256" key="16">
    <source>
        <dbReference type="SAM" id="MobiDB-lite"/>
    </source>
</evidence>
<keyword evidence="11 15" id="KW-0067">ATP-binding</keyword>
<dbReference type="EC" id="2.7.7.2" evidence="15"/>
<dbReference type="InterPro" id="IPR002606">
    <property type="entry name" value="Riboflavin_kinase_bac"/>
</dbReference>
<comment type="caution">
    <text evidence="18">The sequence shown here is derived from an EMBL/GenBank/DDBJ whole genome shotgun (WGS) entry which is preliminary data.</text>
</comment>
<keyword evidence="12" id="KW-0511">Multifunctional enzyme</keyword>
<comment type="pathway">
    <text evidence="3 15">Cofactor biosynthesis; FMN biosynthesis; FMN from riboflavin (ATP route): step 1/1.</text>
</comment>
<comment type="function">
    <text evidence="1">Catalyzes the phosphorylation of riboflavin to FMN followed by the adenylation of FMN to FAD.</text>
</comment>
<name>A0A853ERW5_9MICO</name>
<dbReference type="SUPFAM" id="SSF82114">
    <property type="entry name" value="Riboflavin kinase-like"/>
    <property type="match status" value="1"/>
</dbReference>
<dbReference type="InterPro" id="IPR004821">
    <property type="entry name" value="Cyt_trans-like"/>
</dbReference>
<evidence type="ECO:0000259" key="17">
    <source>
        <dbReference type="SMART" id="SM00904"/>
    </source>
</evidence>
<evidence type="ECO:0000256" key="15">
    <source>
        <dbReference type="PIRNR" id="PIRNR004491"/>
    </source>
</evidence>
<evidence type="ECO:0000256" key="14">
    <source>
        <dbReference type="ARBA" id="ARBA00049494"/>
    </source>
</evidence>
<keyword evidence="7 15" id="KW-0548">Nucleotidyltransferase</keyword>
<dbReference type="InterPro" id="IPR014729">
    <property type="entry name" value="Rossmann-like_a/b/a_fold"/>
</dbReference>
<dbReference type="NCBIfam" id="TIGR00125">
    <property type="entry name" value="cyt_tran_rel"/>
    <property type="match status" value="1"/>
</dbReference>
<dbReference type="RefSeq" id="WP_056130055.1">
    <property type="nucleotide sequence ID" value="NZ_JACBYE010000011.1"/>
</dbReference>
<dbReference type="PANTHER" id="PTHR22749">
    <property type="entry name" value="RIBOFLAVIN KINASE/FMN ADENYLYLTRANSFERASE"/>
    <property type="match status" value="1"/>
</dbReference>
<evidence type="ECO:0000256" key="7">
    <source>
        <dbReference type="ARBA" id="ARBA00022695"/>
    </source>
</evidence>
<dbReference type="PANTHER" id="PTHR22749:SF6">
    <property type="entry name" value="RIBOFLAVIN KINASE"/>
    <property type="match status" value="1"/>
</dbReference>
<evidence type="ECO:0000256" key="12">
    <source>
        <dbReference type="ARBA" id="ARBA00023268"/>
    </source>
</evidence>
<dbReference type="Proteomes" id="UP000561011">
    <property type="component" value="Unassembled WGS sequence"/>
</dbReference>
<dbReference type="CDD" id="cd02064">
    <property type="entry name" value="FAD_synthetase_N"/>
    <property type="match status" value="1"/>
</dbReference>
<sequence length="336" mass="35608">MQLWTDLDQIPAGVGPSVVTIGNFDGVHAGHVQVLGRLVQRAAELDAISVAITFDPHPAQVHRPDEAPPLITGLQDRLLLLEETGIDAVLVLPYSLSLAGLTPEEFVSRYIVDALGAVCVAVGRDVRFGLGNSGSLDTMVEIGERLGFVVDVIDDVGDGPAPRWSSSAVRELLLAGDVRAAGQMLGRPHRLRGEVVHGDARGRDLGYPTANLSQDAQGIVPADGVYAGWVVRPSSGDQTPLPAAVSIGTNPTFDGLQRRVEAYVLDRTDLDLYGEEILVELVERLRPTLKFDSLDALVEQMAADVVQARDILGAEPRRGQTADGADAADQPGASGL</sequence>
<feature type="domain" description="Riboflavin kinase" evidence="17">
    <location>
        <begin position="184"/>
        <end position="313"/>
    </location>
</feature>
<dbReference type="EMBL" id="JACBYE010000011">
    <property type="protein sequence ID" value="NYS93230.1"/>
    <property type="molecule type" value="Genomic_DNA"/>
</dbReference>
<dbReference type="SUPFAM" id="SSF52374">
    <property type="entry name" value="Nucleotidylyl transferase"/>
    <property type="match status" value="1"/>
</dbReference>
<evidence type="ECO:0000256" key="11">
    <source>
        <dbReference type="ARBA" id="ARBA00022840"/>
    </source>
</evidence>
<evidence type="ECO:0000256" key="8">
    <source>
        <dbReference type="ARBA" id="ARBA00022741"/>
    </source>
</evidence>